<dbReference type="InterPro" id="IPR010982">
    <property type="entry name" value="Lambda_DNA-bd_dom_sf"/>
</dbReference>
<feature type="domain" description="HTH lacI-type" evidence="4">
    <location>
        <begin position="4"/>
        <end position="58"/>
    </location>
</feature>
<dbReference type="InterPro" id="IPR000843">
    <property type="entry name" value="HTH_LacI"/>
</dbReference>
<dbReference type="CDD" id="cd01392">
    <property type="entry name" value="HTH_LacI"/>
    <property type="match status" value="1"/>
</dbReference>
<evidence type="ECO:0000313" key="6">
    <source>
        <dbReference type="Proteomes" id="UP000540568"/>
    </source>
</evidence>
<keyword evidence="2 5" id="KW-0238">DNA-binding</keyword>
<reference evidence="5 6" key="1">
    <citation type="submission" date="2020-07" db="EMBL/GenBank/DDBJ databases">
        <title>Sequencing the genomes of 1000 actinobacteria strains.</title>
        <authorList>
            <person name="Klenk H.-P."/>
        </authorList>
    </citation>
    <scope>NUCLEOTIDE SEQUENCE [LARGE SCALE GENOMIC DNA]</scope>
    <source>
        <strain evidence="5 6">DSM 44121</strain>
    </source>
</reference>
<dbReference type="GO" id="GO:0003700">
    <property type="term" value="F:DNA-binding transcription factor activity"/>
    <property type="evidence" value="ECO:0007669"/>
    <property type="project" value="TreeGrafter"/>
</dbReference>
<sequence length="329" mass="35242">MGRVRLADVAAAVGVSTKTVSNVVNGTGWVSEPVRKRVLDAIDELGYRPNLAARQLRSGSSGLLGLCVPNLGEPYFAEFASEFVSAAQRRGLTVLATQTKAERSVELAMLESTNLPALDGLVFSPLTLTPEDVANRRSTVPLVLIGEHGEALASDRVAHVGPDNVAAAEAATRYLIDRGRKRIAVIGMQSHVADTATVRFEGYRRAMQASGLEVDPNLLVEVERFNRAEGSRAIEELLSRGVPFDGVFCFNDSLAFGALFTLAVQGVTVPDEVLVVGFDSIDEGRYTIPPLPSVDSGVARSSDTILDLLAGPRSDLRGRITVPFELVER</sequence>
<dbReference type="PANTHER" id="PTHR30146">
    <property type="entry name" value="LACI-RELATED TRANSCRIPTIONAL REPRESSOR"/>
    <property type="match status" value="1"/>
</dbReference>
<keyword evidence="1" id="KW-0805">Transcription regulation</keyword>
<accession>A0A7W3JF87</accession>
<dbReference type="Gene3D" id="3.40.50.2300">
    <property type="match status" value="2"/>
</dbReference>
<protein>
    <submittedName>
        <fullName evidence="5">DNA-binding LacI/PurR family transcriptional regulator</fullName>
    </submittedName>
</protein>
<dbReference type="Gene3D" id="1.10.260.40">
    <property type="entry name" value="lambda repressor-like DNA-binding domains"/>
    <property type="match status" value="1"/>
</dbReference>
<dbReference type="SUPFAM" id="SSF53822">
    <property type="entry name" value="Periplasmic binding protein-like I"/>
    <property type="match status" value="1"/>
</dbReference>
<evidence type="ECO:0000259" key="4">
    <source>
        <dbReference type="PROSITE" id="PS50932"/>
    </source>
</evidence>
<keyword evidence="3" id="KW-0804">Transcription</keyword>
<name>A0A7W3JF87_9MICO</name>
<keyword evidence="6" id="KW-1185">Reference proteome</keyword>
<organism evidence="5 6">
    <name type="scientific">Promicromonospora sukumoe</name>
    <dbReference type="NCBI Taxonomy" id="88382"/>
    <lineage>
        <taxon>Bacteria</taxon>
        <taxon>Bacillati</taxon>
        <taxon>Actinomycetota</taxon>
        <taxon>Actinomycetes</taxon>
        <taxon>Micrococcales</taxon>
        <taxon>Promicromonosporaceae</taxon>
        <taxon>Promicromonospora</taxon>
    </lineage>
</organism>
<proteinExistence type="predicted"/>
<dbReference type="PROSITE" id="PS50932">
    <property type="entry name" value="HTH_LACI_2"/>
    <property type="match status" value="1"/>
</dbReference>
<comment type="caution">
    <text evidence="5">The sequence shown here is derived from an EMBL/GenBank/DDBJ whole genome shotgun (WGS) entry which is preliminary data.</text>
</comment>
<evidence type="ECO:0000313" key="5">
    <source>
        <dbReference type="EMBL" id="MBA8811773.1"/>
    </source>
</evidence>
<dbReference type="RefSeq" id="WP_182620935.1">
    <property type="nucleotide sequence ID" value="NZ_BAAATF010000009.1"/>
</dbReference>
<dbReference type="GO" id="GO:0000976">
    <property type="term" value="F:transcription cis-regulatory region binding"/>
    <property type="evidence" value="ECO:0007669"/>
    <property type="project" value="TreeGrafter"/>
</dbReference>
<dbReference type="Pfam" id="PF00356">
    <property type="entry name" value="LacI"/>
    <property type="match status" value="1"/>
</dbReference>
<evidence type="ECO:0000256" key="1">
    <source>
        <dbReference type="ARBA" id="ARBA00023015"/>
    </source>
</evidence>
<evidence type="ECO:0000256" key="3">
    <source>
        <dbReference type="ARBA" id="ARBA00023163"/>
    </source>
</evidence>
<dbReference type="CDD" id="cd06267">
    <property type="entry name" value="PBP1_LacI_sugar_binding-like"/>
    <property type="match status" value="1"/>
</dbReference>
<dbReference type="PANTHER" id="PTHR30146:SF153">
    <property type="entry name" value="LACTOSE OPERON REPRESSOR"/>
    <property type="match status" value="1"/>
</dbReference>
<dbReference type="Proteomes" id="UP000540568">
    <property type="component" value="Unassembled WGS sequence"/>
</dbReference>
<dbReference type="InterPro" id="IPR028082">
    <property type="entry name" value="Peripla_BP_I"/>
</dbReference>
<gene>
    <name evidence="5" type="ORF">FHX71_005791</name>
</gene>
<dbReference type="AlphaFoldDB" id="A0A7W3JF87"/>
<dbReference type="EMBL" id="JACGWV010000004">
    <property type="protein sequence ID" value="MBA8811773.1"/>
    <property type="molecule type" value="Genomic_DNA"/>
</dbReference>
<dbReference type="Pfam" id="PF00532">
    <property type="entry name" value="Peripla_BP_1"/>
    <property type="match status" value="1"/>
</dbReference>
<dbReference type="InterPro" id="IPR001761">
    <property type="entry name" value="Peripla_BP/Lac1_sug-bd_dom"/>
</dbReference>
<dbReference type="SMART" id="SM00354">
    <property type="entry name" value="HTH_LACI"/>
    <property type="match status" value="1"/>
</dbReference>
<dbReference type="SUPFAM" id="SSF47413">
    <property type="entry name" value="lambda repressor-like DNA-binding domains"/>
    <property type="match status" value="1"/>
</dbReference>
<dbReference type="PROSITE" id="PS00356">
    <property type="entry name" value="HTH_LACI_1"/>
    <property type="match status" value="1"/>
</dbReference>
<evidence type="ECO:0000256" key="2">
    <source>
        <dbReference type="ARBA" id="ARBA00023125"/>
    </source>
</evidence>